<protein>
    <submittedName>
        <fullName evidence="1">Uncharacterized protein</fullName>
    </submittedName>
</protein>
<name>A0A5S9P706_9GAMM</name>
<gene>
    <name evidence="1" type="ORF">OPDIPICF_04224</name>
</gene>
<dbReference type="EMBL" id="CACSIO010000005">
    <property type="protein sequence ID" value="CAA0098993.1"/>
    <property type="molecule type" value="Genomic_DNA"/>
</dbReference>
<proteinExistence type="predicted"/>
<evidence type="ECO:0000313" key="1">
    <source>
        <dbReference type="EMBL" id="CAA0098993.1"/>
    </source>
</evidence>
<accession>A0A5S9P706</accession>
<evidence type="ECO:0000313" key="2">
    <source>
        <dbReference type="Proteomes" id="UP000441399"/>
    </source>
</evidence>
<dbReference type="AlphaFoldDB" id="A0A5S9P706"/>
<dbReference type="Proteomes" id="UP000441399">
    <property type="component" value="Unassembled WGS sequence"/>
</dbReference>
<organism evidence="1 2">
    <name type="scientific">BD1-7 clade bacterium</name>
    <dbReference type="NCBI Taxonomy" id="2029982"/>
    <lineage>
        <taxon>Bacteria</taxon>
        <taxon>Pseudomonadati</taxon>
        <taxon>Pseudomonadota</taxon>
        <taxon>Gammaproteobacteria</taxon>
        <taxon>Cellvibrionales</taxon>
        <taxon>Spongiibacteraceae</taxon>
        <taxon>BD1-7 clade</taxon>
    </lineage>
</organism>
<reference evidence="1 2" key="1">
    <citation type="submission" date="2019-11" db="EMBL/GenBank/DDBJ databases">
        <authorList>
            <person name="Holert J."/>
        </authorList>
    </citation>
    <scope>NUCLEOTIDE SEQUENCE [LARGE SCALE GENOMIC DNA]</scope>
    <source>
        <strain evidence="1">SB11_3</strain>
    </source>
</reference>
<keyword evidence="2" id="KW-1185">Reference proteome</keyword>
<sequence length="34" mass="3910">MFVVDRQTTFNLILEAQERFQSMCIALCKALSAM</sequence>